<protein>
    <submittedName>
        <fullName evidence="1">Uncharacterized protein</fullName>
    </submittedName>
</protein>
<dbReference type="OrthoDB" id="341259at2759"/>
<dbReference type="SUPFAM" id="SSF48403">
    <property type="entry name" value="Ankyrin repeat"/>
    <property type="match status" value="1"/>
</dbReference>
<dbReference type="AlphaFoldDB" id="A0A0C3H4R5"/>
<dbReference type="InterPro" id="IPR002110">
    <property type="entry name" value="Ankyrin_rpt"/>
</dbReference>
<name>A0A0C3H4R5_OIDMZ</name>
<dbReference type="Gene3D" id="1.25.40.20">
    <property type="entry name" value="Ankyrin repeat-containing domain"/>
    <property type="match status" value="1"/>
</dbReference>
<sequence>MSHQPIWPLANELLIRTATSLVSEADIKALILAHSRFHDLLNGTLYTRNAVCSESSALLWAARRGKLETVEKAIAAGNEHAGVALTLSLENEHENVAEFLLLIDGIDTEVRNSNDRTPLYLAAEKGYLAIVQSLVAKRGESRFTG</sequence>
<reference evidence="2" key="2">
    <citation type="submission" date="2015-01" db="EMBL/GenBank/DDBJ databases">
        <title>Evolutionary Origins and Diversification of the Mycorrhizal Mutualists.</title>
        <authorList>
            <consortium name="DOE Joint Genome Institute"/>
            <consortium name="Mycorrhizal Genomics Consortium"/>
            <person name="Kohler A."/>
            <person name="Kuo A."/>
            <person name="Nagy L.G."/>
            <person name="Floudas D."/>
            <person name="Copeland A."/>
            <person name="Barry K.W."/>
            <person name="Cichocki N."/>
            <person name="Veneault-Fourrey C."/>
            <person name="LaButti K."/>
            <person name="Lindquist E.A."/>
            <person name="Lipzen A."/>
            <person name="Lundell T."/>
            <person name="Morin E."/>
            <person name="Murat C."/>
            <person name="Riley R."/>
            <person name="Ohm R."/>
            <person name="Sun H."/>
            <person name="Tunlid A."/>
            <person name="Henrissat B."/>
            <person name="Grigoriev I.V."/>
            <person name="Hibbett D.S."/>
            <person name="Martin F."/>
        </authorList>
    </citation>
    <scope>NUCLEOTIDE SEQUENCE [LARGE SCALE GENOMIC DNA]</scope>
    <source>
        <strain evidence="2">Zn</strain>
    </source>
</reference>
<keyword evidence="2" id="KW-1185">Reference proteome</keyword>
<dbReference type="InParanoid" id="A0A0C3H4R5"/>
<proteinExistence type="predicted"/>
<evidence type="ECO:0000313" key="2">
    <source>
        <dbReference type="Proteomes" id="UP000054321"/>
    </source>
</evidence>
<dbReference type="HOGENOM" id="CLU_1787373_0_0_1"/>
<reference evidence="1 2" key="1">
    <citation type="submission" date="2014-04" db="EMBL/GenBank/DDBJ databases">
        <authorList>
            <consortium name="DOE Joint Genome Institute"/>
            <person name="Kuo A."/>
            <person name="Martino E."/>
            <person name="Perotto S."/>
            <person name="Kohler A."/>
            <person name="Nagy L.G."/>
            <person name="Floudas D."/>
            <person name="Copeland A."/>
            <person name="Barry K.W."/>
            <person name="Cichocki N."/>
            <person name="Veneault-Fourrey C."/>
            <person name="LaButti K."/>
            <person name="Lindquist E.A."/>
            <person name="Lipzen A."/>
            <person name="Lundell T."/>
            <person name="Morin E."/>
            <person name="Murat C."/>
            <person name="Sun H."/>
            <person name="Tunlid A."/>
            <person name="Henrissat B."/>
            <person name="Grigoriev I.V."/>
            <person name="Hibbett D.S."/>
            <person name="Martin F."/>
            <person name="Nordberg H.P."/>
            <person name="Cantor M.N."/>
            <person name="Hua S.X."/>
        </authorList>
    </citation>
    <scope>NUCLEOTIDE SEQUENCE [LARGE SCALE GENOMIC DNA]</scope>
    <source>
        <strain evidence="1 2">Zn</strain>
    </source>
</reference>
<accession>A0A0C3H4R5</accession>
<evidence type="ECO:0000313" key="1">
    <source>
        <dbReference type="EMBL" id="KIN03136.1"/>
    </source>
</evidence>
<organism evidence="1 2">
    <name type="scientific">Oidiodendron maius (strain Zn)</name>
    <dbReference type="NCBI Taxonomy" id="913774"/>
    <lineage>
        <taxon>Eukaryota</taxon>
        <taxon>Fungi</taxon>
        <taxon>Dikarya</taxon>
        <taxon>Ascomycota</taxon>
        <taxon>Pezizomycotina</taxon>
        <taxon>Leotiomycetes</taxon>
        <taxon>Leotiomycetes incertae sedis</taxon>
        <taxon>Myxotrichaceae</taxon>
        <taxon>Oidiodendron</taxon>
    </lineage>
</organism>
<gene>
    <name evidence="1" type="ORF">OIDMADRAFT_52937</name>
</gene>
<dbReference type="InterPro" id="IPR036770">
    <property type="entry name" value="Ankyrin_rpt-contain_sf"/>
</dbReference>
<dbReference type="EMBL" id="KN832874">
    <property type="protein sequence ID" value="KIN03136.1"/>
    <property type="molecule type" value="Genomic_DNA"/>
</dbReference>
<dbReference type="Proteomes" id="UP000054321">
    <property type="component" value="Unassembled WGS sequence"/>
</dbReference>
<dbReference type="Pfam" id="PF12796">
    <property type="entry name" value="Ank_2"/>
    <property type="match status" value="1"/>
</dbReference>